<comment type="caution">
    <text evidence="3">The sequence shown here is derived from an EMBL/GenBank/DDBJ whole genome shotgun (WGS) entry which is preliminary data.</text>
</comment>
<proteinExistence type="predicted"/>
<dbReference type="EMBL" id="NVUL01000071">
    <property type="protein sequence ID" value="PCI75612.1"/>
    <property type="molecule type" value="Genomic_DNA"/>
</dbReference>
<dbReference type="AlphaFoldDB" id="A0A2A4WYS4"/>
<dbReference type="PANTHER" id="PTHR35797:SF1">
    <property type="entry name" value="PROTEASE"/>
    <property type="match status" value="1"/>
</dbReference>
<dbReference type="GO" id="GO:0008237">
    <property type="term" value="F:metallopeptidase activity"/>
    <property type="evidence" value="ECO:0007669"/>
    <property type="project" value="UniProtKB-KW"/>
</dbReference>
<keyword evidence="1" id="KW-0472">Membrane</keyword>
<feature type="transmembrane region" description="Helical" evidence="1">
    <location>
        <begin position="249"/>
        <end position="271"/>
    </location>
</feature>
<feature type="transmembrane region" description="Helical" evidence="1">
    <location>
        <begin position="161"/>
        <end position="180"/>
    </location>
</feature>
<name>A0A2A4WYS4_9GAMM</name>
<feature type="transmembrane region" description="Helical" evidence="1">
    <location>
        <begin position="12"/>
        <end position="30"/>
    </location>
</feature>
<feature type="domain" description="CAAX prenyl protease 2/Lysostaphin resistance protein A-like" evidence="2">
    <location>
        <begin position="131"/>
        <end position="232"/>
    </location>
</feature>
<feature type="transmembrane region" description="Helical" evidence="1">
    <location>
        <begin position="224"/>
        <end position="243"/>
    </location>
</feature>
<dbReference type="GO" id="GO:0006508">
    <property type="term" value="P:proteolysis"/>
    <property type="evidence" value="ECO:0007669"/>
    <property type="project" value="UniProtKB-KW"/>
</dbReference>
<keyword evidence="3" id="KW-0645">Protease</keyword>
<dbReference type="InterPro" id="IPR042150">
    <property type="entry name" value="MmRce1-like"/>
</dbReference>
<keyword evidence="1" id="KW-1133">Transmembrane helix</keyword>
<feature type="transmembrane region" description="Helical" evidence="1">
    <location>
        <begin position="192"/>
        <end position="212"/>
    </location>
</feature>
<keyword evidence="3" id="KW-0482">Metalloprotease</keyword>
<dbReference type="Pfam" id="PF02517">
    <property type="entry name" value="Rce1-like"/>
    <property type="match status" value="1"/>
</dbReference>
<gene>
    <name evidence="3" type="ORF">COB20_12500</name>
</gene>
<sequence length="281" mass="31881">MTNNNRSVTKAIAIFLALLLLCYGIGYWLIFRLERSSPLMLSVGVAAIITCLLIKRPIASLGWEWGNWRTNWFNYFLPLAISSSAYLIIWTFGFGEFYEVQFVEGLKDSYNLDSWSTLSIVAFHLLISATFSFTISIPSIVGEEIGWRGFLVPELAKIMSFTKVSLLSGSIWAIFHWPLMFRGIYGVQGTPIAFQIFIFSILIMATSFVMTYFRYKTGSIWPSVLYHGAGNVYAQQVFVPLTLSNEQSVWYIGEFGVIPMLVTVAVAIYFWKKGVKEFSQS</sequence>
<evidence type="ECO:0000259" key="2">
    <source>
        <dbReference type="Pfam" id="PF02517"/>
    </source>
</evidence>
<dbReference type="InterPro" id="IPR003675">
    <property type="entry name" value="Rce1/LyrA-like_dom"/>
</dbReference>
<keyword evidence="1" id="KW-0812">Transmembrane</keyword>
<organism evidence="3 4">
    <name type="scientific">SAR86 cluster bacterium</name>
    <dbReference type="NCBI Taxonomy" id="2030880"/>
    <lineage>
        <taxon>Bacteria</taxon>
        <taxon>Pseudomonadati</taxon>
        <taxon>Pseudomonadota</taxon>
        <taxon>Gammaproteobacteria</taxon>
        <taxon>SAR86 cluster</taxon>
    </lineage>
</organism>
<feature type="transmembrane region" description="Helical" evidence="1">
    <location>
        <begin position="115"/>
        <end position="141"/>
    </location>
</feature>
<dbReference type="GO" id="GO:0004175">
    <property type="term" value="F:endopeptidase activity"/>
    <property type="evidence" value="ECO:0007669"/>
    <property type="project" value="UniProtKB-ARBA"/>
</dbReference>
<evidence type="ECO:0000313" key="3">
    <source>
        <dbReference type="EMBL" id="PCI75612.1"/>
    </source>
</evidence>
<feature type="transmembrane region" description="Helical" evidence="1">
    <location>
        <begin position="75"/>
        <end position="95"/>
    </location>
</feature>
<dbReference type="Proteomes" id="UP000218767">
    <property type="component" value="Unassembled WGS sequence"/>
</dbReference>
<protein>
    <submittedName>
        <fullName evidence="3">CPBP family intramembrane metalloprotease domain-containing protein</fullName>
    </submittedName>
</protein>
<reference evidence="4" key="1">
    <citation type="submission" date="2017-08" db="EMBL/GenBank/DDBJ databases">
        <title>A dynamic microbial community with high functional redundancy inhabits the cold, oxic subseafloor aquifer.</title>
        <authorList>
            <person name="Tully B.J."/>
            <person name="Wheat C.G."/>
            <person name="Glazer B.T."/>
            <person name="Huber J.A."/>
        </authorList>
    </citation>
    <scope>NUCLEOTIDE SEQUENCE [LARGE SCALE GENOMIC DNA]</scope>
</reference>
<dbReference type="GO" id="GO:0080120">
    <property type="term" value="P:CAAX-box protein maturation"/>
    <property type="evidence" value="ECO:0007669"/>
    <property type="project" value="UniProtKB-ARBA"/>
</dbReference>
<dbReference type="PANTHER" id="PTHR35797">
    <property type="entry name" value="PROTEASE-RELATED"/>
    <property type="match status" value="1"/>
</dbReference>
<feature type="transmembrane region" description="Helical" evidence="1">
    <location>
        <begin position="36"/>
        <end position="54"/>
    </location>
</feature>
<accession>A0A2A4WYS4</accession>
<evidence type="ECO:0000313" key="4">
    <source>
        <dbReference type="Proteomes" id="UP000218767"/>
    </source>
</evidence>
<evidence type="ECO:0000256" key="1">
    <source>
        <dbReference type="SAM" id="Phobius"/>
    </source>
</evidence>
<keyword evidence="3" id="KW-0378">Hydrolase</keyword>